<proteinExistence type="predicted"/>
<keyword evidence="2" id="KW-0547">Nucleotide-binding</keyword>
<feature type="region of interest" description="Disordered" evidence="1">
    <location>
        <begin position="191"/>
        <end position="264"/>
    </location>
</feature>
<feature type="compositionally biased region" description="Polar residues" evidence="1">
    <location>
        <begin position="206"/>
        <end position="216"/>
    </location>
</feature>
<dbReference type="Proteomes" id="UP000253472">
    <property type="component" value="Unassembled WGS sequence"/>
</dbReference>
<organism evidence="2 3">
    <name type="scientific">Candida viswanathii</name>
    <dbReference type="NCBI Taxonomy" id="5486"/>
    <lineage>
        <taxon>Eukaryota</taxon>
        <taxon>Fungi</taxon>
        <taxon>Dikarya</taxon>
        <taxon>Ascomycota</taxon>
        <taxon>Saccharomycotina</taxon>
        <taxon>Pichiomycetes</taxon>
        <taxon>Debaryomycetaceae</taxon>
        <taxon>Candida/Lodderomyces clade</taxon>
        <taxon>Candida</taxon>
    </lineage>
</organism>
<keyword evidence="3" id="KW-1185">Reference proteome</keyword>
<comment type="caution">
    <text evidence="2">The sequence shown here is derived from an EMBL/GenBank/DDBJ whole genome shotgun (WGS) entry which is preliminary data.</text>
</comment>
<keyword evidence="2" id="KW-0067">ATP-binding</keyword>
<name>A0A367XSJ2_9ASCO</name>
<accession>A0A367XSJ2</accession>
<feature type="region of interest" description="Disordered" evidence="1">
    <location>
        <begin position="1"/>
        <end position="30"/>
    </location>
</feature>
<feature type="compositionally biased region" description="Basic and acidic residues" evidence="1">
    <location>
        <begin position="18"/>
        <end position="30"/>
    </location>
</feature>
<evidence type="ECO:0000313" key="3">
    <source>
        <dbReference type="Proteomes" id="UP000253472"/>
    </source>
</evidence>
<feature type="compositionally biased region" description="Polar residues" evidence="1">
    <location>
        <begin position="240"/>
        <end position="253"/>
    </location>
</feature>
<feature type="compositionally biased region" description="Acidic residues" evidence="1">
    <location>
        <begin position="75"/>
        <end position="92"/>
    </location>
</feature>
<sequence length="264" mass="29004">MPDDVETGFRSVSSMVRKVGDDKSLEERNRQKTFLDTLVDSDSDIGDDNDAGESLLSGNLNIKAVRRRNDPVIRDDDDDDDFSFSSDNDNDIEVVGAGTTPPANLSEEKLGVKRPTMVQMPVVEDLPDIVHTKPPIITREKSPVVTSSYQVTEPKRSLGIKRLRPLNIIDQLKKQKVKADDEPTLFQRATPPRVKTSSLEAPEATTAGSSLTNSICLDSDGNSEDDKIFDDGLNDDIGLVSSSTEPKIDSSQIFDVPDDEHQGF</sequence>
<dbReference type="STRING" id="5486.A0A367XSJ2"/>
<protein>
    <submittedName>
        <fullName evidence="2">ATP-dependent DNA helicase MPH1</fullName>
    </submittedName>
</protein>
<keyword evidence="2" id="KW-0347">Helicase</keyword>
<evidence type="ECO:0000256" key="1">
    <source>
        <dbReference type="SAM" id="MobiDB-lite"/>
    </source>
</evidence>
<reference evidence="2 3" key="1">
    <citation type="submission" date="2018-06" db="EMBL/GenBank/DDBJ databases">
        <title>Whole genome sequencing of Candida tropicalis (genome annotated by CSBL at Korea University).</title>
        <authorList>
            <person name="Ahn J."/>
        </authorList>
    </citation>
    <scope>NUCLEOTIDE SEQUENCE [LARGE SCALE GENOMIC DNA]</scope>
    <source>
        <strain evidence="2 3">ATCC 20962</strain>
    </source>
</reference>
<keyword evidence="2" id="KW-0378">Hydrolase</keyword>
<dbReference type="GO" id="GO:0004386">
    <property type="term" value="F:helicase activity"/>
    <property type="evidence" value="ECO:0007669"/>
    <property type="project" value="UniProtKB-KW"/>
</dbReference>
<dbReference type="EMBL" id="QLNQ01000029">
    <property type="protein sequence ID" value="RCK56200.1"/>
    <property type="molecule type" value="Genomic_DNA"/>
</dbReference>
<evidence type="ECO:0000313" key="2">
    <source>
        <dbReference type="EMBL" id="RCK56200.1"/>
    </source>
</evidence>
<gene>
    <name evidence="2" type="primary">MPH1_0</name>
    <name evidence="2" type="ORF">Cantr_05691</name>
</gene>
<feature type="region of interest" description="Disordered" evidence="1">
    <location>
        <begin position="71"/>
        <end position="106"/>
    </location>
</feature>
<dbReference type="AlphaFoldDB" id="A0A367XSJ2"/>